<feature type="domain" description="AB hydrolase-1" evidence="1">
    <location>
        <begin position="40"/>
        <end position="292"/>
    </location>
</feature>
<dbReference type="EMBL" id="JBHSJC010000002">
    <property type="protein sequence ID" value="MFC4830314.1"/>
    <property type="molecule type" value="Genomic_DNA"/>
</dbReference>
<dbReference type="PRINTS" id="PR00412">
    <property type="entry name" value="EPOXHYDRLASE"/>
</dbReference>
<keyword evidence="3" id="KW-1185">Reference proteome</keyword>
<dbReference type="InterPro" id="IPR050266">
    <property type="entry name" value="AB_hydrolase_sf"/>
</dbReference>
<organism evidence="2 3">
    <name type="scientific">Agromyces aurantiacus</name>
    <dbReference type="NCBI Taxonomy" id="165814"/>
    <lineage>
        <taxon>Bacteria</taxon>
        <taxon>Bacillati</taxon>
        <taxon>Actinomycetota</taxon>
        <taxon>Actinomycetes</taxon>
        <taxon>Micrococcales</taxon>
        <taxon>Microbacteriaceae</taxon>
        <taxon>Agromyces</taxon>
    </lineage>
</organism>
<protein>
    <submittedName>
        <fullName evidence="2">Alpha/beta fold hydrolase</fullName>
    </submittedName>
</protein>
<sequence>MIASPYADDLARIPVRERRAHVHGSDTAWWEYGDPGAPAIVMVHGFRGDHHGLEPIVAKLPGYRLIVPDLPGFGESSPFAEGPHDIDAYAAWLGEFAEAAGVTDGAAADGPRGWVLLGHSFGSIITSAAVARGLAPRELVLVNPIGAPALEGPRAIMTRLAVAYYRIAAALPERLGFALLRNRGIVRVMSVTMAKTEEPALRRFIHDQHDRYFSAFGDRDAVLEAFEASVSHDVREYAPAIHVPVLLVAAERDDVTPLAAQHRLRPLFDDAELAVIPGVGHLIHYETPAEAAGRIREFLEGDAA</sequence>
<dbReference type="InterPro" id="IPR000073">
    <property type="entry name" value="AB_hydrolase_1"/>
</dbReference>
<dbReference type="PRINTS" id="PR00111">
    <property type="entry name" value="ABHYDROLASE"/>
</dbReference>
<dbReference type="Proteomes" id="UP001595960">
    <property type="component" value="Unassembled WGS sequence"/>
</dbReference>
<reference evidence="3" key="1">
    <citation type="journal article" date="2019" name="Int. J. Syst. Evol. Microbiol.">
        <title>The Global Catalogue of Microorganisms (GCM) 10K type strain sequencing project: providing services to taxonomists for standard genome sequencing and annotation.</title>
        <authorList>
            <consortium name="The Broad Institute Genomics Platform"/>
            <consortium name="The Broad Institute Genome Sequencing Center for Infectious Disease"/>
            <person name="Wu L."/>
            <person name="Ma J."/>
        </authorList>
    </citation>
    <scope>NUCLEOTIDE SEQUENCE [LARGE SCALE GENOMIC DNA]</scope>
    <source>
        <strain evidence="3">CGMCC 1.12192</strain>
    </source>
</reference>
<dbReference type="SUPFAM" id="SSF53474">
    <property type="entry name" value="alpha/beta-Hydrolases"/>
    <property type="match status" value="1"/>
</dbReference>
<evidence type="ECO:0000313" key="3">
    <source>
        <dbReference type="Proteomes" id="UP001595960"/>
    </source>
</evidence>
<evidence type="ECO:0000259" key="1">
    <source>
        <dbReference type="Pfam" id="PF12697"/>
    </source>
</evidence>
<comment type="caution">
    <text evidence="2">The sequence shown here is derived from an EMBL/GenBank/DDBJ whole genome shotgun (WGS) entry which is preliminary data.</text>
</comment>
<dbReference type="InterPro" id="IPR029058">
    <property type="entry name" value="AB_hydrolase_fold"/>
</dbReference>
<dbReference type="GO" id="GO:0016787">
    <property type="term" value="F:hydrolase activity"/>
    <property type="evidence" value="ECO:0007669"/>
    <property type="project" value="UniProtKB-KW"/>
</dbReference>
<dbReference type="PANTHER" id="PTHR43798:SF33">
    <property type="entry name" value="HYDROLASE, PUTATIVE (AFU_ORTHOLOGUE AFUA_2G14860)-RELATED"/>
    <property type="match status" value="1"/>
</dbReference>
<proteinExistence type="predicted"/>
<accession>A0ABV9R8F8</accession>
<dbReference type="PANTHER" id="PTHR43798">
    <property type="entry name" value="MONOACYLGLYCEROL LIPASE"/>
    <property type="match status" value="1"/>
</dbReference>
<gene>
    <name evidence="2" type="ORF">ACFPER_16065</name>
</gene>
<dbReference type="Gene3D" id="3.40.50.1820">
    <property type="entry name" value="alpha/beta hydrolase"/>
    <property type="match status" value="1"/>
</dbReference>
<dbReference type="InterPro" id="IPR000639">
    <property type="entry name" value="Epox_hydrolase-like"/>
</dbReference>
<keyword evidence="2" id="KW-0378">Hydrolase</keyword>
<name>A0ABV9R8F8_9MICO</name>
<evidence type="ECO:0000313" key="2">
    <source>
        <dbReference type="EMBL" id="MFC4830314.1"/>
    </source>
</evidence>
<dbReference type="Pfam" id="PF12697">
    <property type="entry name" value="Abhydrolase_6"/>
    <property type="match status" value="1"/>
</dbReference>
<dbReference type="RefSeq" id="WP_372432486.1">
    <property type="nucleotide sequence ID" value="NZ_JAFBBW010000001.1"/>
</dbReference>